<dbReference type="AlphaFoldDB" id="A0A922FJ87"/>
<gene>
    <name evidence="2" type="ORF">I3842_03G101400</name>
</gene>
<evidence type="ECO:0000256" key="1">
    <source>
        <dbReference type="SAM" id="Coils"/>
    </source>
</evidence>
<accession>A0A922FJ87</accession>
<organism evidence="2 3">
    <name type="scientific">Carya illinoinensis</name>
    <name type="common">Pecan</name>
    <dbReference type="NCBI Taxonomy" id="32201"/>
    <lineage>
        <taxon>Eukaryota</taxon>
        <taxon>Viridiplantae</taxon>
        <taxon>Streptophyta</taxon>
        <taxon>Embryophyta</taxon>
        <taxon>Tracheophyta</taxon>
        <taxon>Spermatophyta</taxon>
        <taxon>Magnoliopsida</taxon>
        <taxon>eudicotyledons</taxon>
        <taxon>Gunneridae</taxon>
        <taxon>Pentapetalae</taxon>
        <taxon>rosids</taxon>
        <taxon>fabids</taxon>
        <taxon>Fagales</taxon>
        <taxon>Juglandaceae</taxon>
        <taxon>Carya</taxon>
    </lineage>
</organism>
<protein>
    <submittedName>
        <fullName evidence="2">Uncharacterized protein</fullName>
    </submittedName>
</protein>
<dbReference type="PANTHER" id="PTHR34452:SF14">
    <property type="entry name" value="MYOSIN HEAVY CHAIN, MUSCLE"/>
    <property type="match status" value="1"/>
</dbReference>
<evidence type="ECO:0000313" key="2">
    <source>
        <dbReference type="EMBL" id="KAG6721217.1"/>
    </source>
</evidence>
<reference evidence="2" key="1">
    <citation type="submission" date="2021-01" db="EMBL/GenBank/DDBJ databases">
        <authorList>
            <person name="Lovell J.T."/>
            <person name="Bentley N."/>
            <person name="Bhattarai G."/>
            <person name="Jenkins J.W."/>
            <person name="Sreedasyam A."/>
            <person name="Alarcon Y."/>
            <person name="Bock C."/>
            <person name="Boston L."/>
            <person name="Carlson J."/>
            <person name="Cervantes K."/>
            <person name="Clermont K."/>
            <person name="Krom N."/>
            <person name="Kubenka K."/>
            <person name="Mamidi S."/>
            <person name="Mattison C."/>
            <person name="Monteros M."/>
            <person name="Pisani C."/>
            <person name="Plott C."/>
            <person name="Rajasekar S."/>
            <person name="Rhein H.S."/>
            <person name="Rohla C."/>
            <person name="Song M."/>
            <person name="Hilaire R.S."/>
            <person name="Shu S."/>
            <person name="Wells L."/>
            <person name="Wang X."/>
            <person name="Webber J."/>
            <person name="Heerema R.J."/>
            <person name="Klein P."/>
            <person name="Conner P."/>
            <person name="Grauke L."/>
            <person name="Grimwood J."/>
            <person name="Schmutz J."/>
            <person name="Randall J.J."/>
        </authorList>
    </citation>
    <scope>NUCLEOTIDE SEQUENCE</scope>
    <source>
        <tissue evidence="2">Leaf</tissue>
    </source>
</reference>
<feature type="coiled-coil region" evidence="1">
    <location>
        <begin position="322"/>
        <end position="614"/>
    </location>
</feature>
<dbReference type="PANTHER" id="PTHR34452">
    <property type="entry name" value="MYOSIN HEAVY CHAIN-RELATED PROTEIN"/>
    <property type="match status" value="1"/>
</dbReference>
<sequence length="998" mass="115501">MIFLYCAGGEDQTFFGYNLSKAYFPKSHRGAKVEKIYIDDFFGARGCWKTDGETRESCSSGRNVFVGESYLRESEAHQGYQNRKTPREDLPFHCFNSMEWTQLFCFSIISLRVFIEIHVLLQGSSKSGYLGESSIDFSDFAAESTPSTVSLPLKFANSGAVLHVTIQKMEEPTDQKDGDEYGAASLFHDENLKNQPDDCSADENNYNFAEIAEQNGIFRASTGSSATLASCWDISPIQSTQQDLAFRSNRVHKEPASHFRQNSMHQKGIIDSITTKDHAHRRWNTYCSVDSASDGSLVDSINSLEDNLPREKLQEASDHDSIKKLEDEIATLMRQAELSEIEVQSLRRQVVKERKQGENLSRNMISLKEEKDALKIECEQLKSVQKRSNEAEAPKASESIINARARLEVMRQELNHEKNISKDLQLQLQKTQDSNSQLIQAVRDLEEMLESKNREITDISTSKLNGDKNPTLEEVAKEYNNSEEVDLLKQNITDLNGEIDFYKKHKEELDMHMKQLIWDYELLEQENHDISLNLEQTQIKQQMTQSECAVSLATIKELESKIARLEGKIKQQEEEFSESLISINELEGQVESLEKELEKQAQRFEEDLNAMTCAKTEQEHRAIRAEEASSKTRWNSAVMVERLQEELRSISVEMASKLDEQEKQAMKALKETNELRLQKRTLEEMLQKANEELELIKDQNEAKQQKLLNQIHLNEKEIEKKSLELDQKCMQLEFAQHHERENHEAISLENQMLRAEVERLTKEKYNFSDQPPDDKEMHMQIWNKQKDDLEKKIALAKKDAEKMHEELITMRSSKDEKEAVNNNLLSEVEKLKARHDELKHGLDREELEKENLRKQIVQLKYQLQKKEEEIASIEKKLMNCNGQSEEKENVKEKLLLSKMSTAEGMSLQKGINVASHERIIEIHPEKELKVCTYTEDDCNSATMFSEMALLKKRNKYMEKELKEMEERYSEISLKFAEVEGERQQLVMTVRNLKNGTRN</sequence>
<keyword evidence="1" id="KW-0175">Coiled coil</keyword>
<evidence type="ECO:0000313" key="3">
    <source>
        <dbReference type="Proteomes" id="UP000811246"/>
    </source>
</evidence>
<proteinExistence type="predicted"/>
<feature type="coiled-coil region" evidence="1">
    <location>
        <begin position="640"/>
        <end position="883"/>
    </location>
</feature>
<comment type="caution">
    <text evidence="2">The sequence shown here is derived from an EMBL/GenBank/DDBJ whole genome shotgun (WGS) entry which is preliminary data.</text>
</comment>
<dbReference type="Proteomes" id="UP000811246">
    <property type="component" value="Chromosome 3"/>
</dbReference>
<dbReference type="EMBL" id="CM031827">
    <property type="protein sequence ID" value="KAG6721217.1"/>
    <property type="molecule type" value="Genomic_DNA"/>
</dbReference>
<name>A0A922FJ87_CARIL</name>
<feature type="coiled-coil region" evidence="1">
    <location>
        <begin position="947"/>
        <end position="981"/>
    </location>
</feature>